<organism evidence="2 3">
    <name type="scientific">Flavobacterium gossypii</name>
    <dbReference type="NCBI Taxonomy" id="1646119"/>
    <lineage>
        <taxon>Bacteria</taxon>
        <taxon>Pseudomonadati</taxon>
        <taxon>Bacteroidota</taxon>
        <taxon>Flavobacteriia</taxon>
        <taxon>Flavobacteriales</taxon>
        <taxon>Flavobacteriaceae</taxon>
        <taxon>Flavobacterium</taxon>
    </lineage>
</organism>
<protein>
    <recommendedName>
        <fullName evidence="4">Rad50/SbcC-type AAA domain-containing protein</fullName>
    </recommendedName>
</protein>
<sequence>MEIAQKGSEWRKWDLHLHTPFTKLSNNYSKENDSWELFSQIIEESDVAVFGLTDYFCCENYFYFIENHKVKYPQSEKVFFLNIEFRLDIAVNKSAEEINLHVIFSNEVSKTDIDNFLISLKTNHTNGTGGARIPCKNLNDSQFVSATVNYNELLQSLVETFGQHKPYIILAAANNAGLRPVKDSPRKLAITDEIDKICDAFFGGRQNVAYYLNLQRYETNEISKPKPVISGCDAHSFDDLDLTLGKYVERTNPQNHQQEILKDITWIKSDTTFEGLKQVLFEPEHRVKISEQKPREPIRKIESIKFNFPSGTFVKRNNSSDKQEFCLNSLKKDIAFSPYFTCLIGGRGTGKSTIINILGERLGEKTDFFYDNNLIINNKKYDIETDSDKIINVTGTNEIEFVSQGKIEKLAEGNELTKLIFNERIKESESGFYNLDSEIEIITSLIDETIHMLFDLKNFNNTLKEKEKEKETTQNIIDSVNDERYKVITNKISEIRKEFSSIKNSETRYDTLLNSIRTILLETTDVDYQNDIEVRINEILSLLKEIKEVSIVENEINIELQEFQTTKTRLDELTNEFRNENQKLKDFFEEKGMSEETIKDSQKANENLAIINSEIINLNSKIERIKEQYKENLSKIEEFSNINKSYNKLR</sequence>
<accession>A0ABR6DP01</accession>
<evidence type="ECO:0000313" key="2">
    <source>
        <dbReference type="EMBL" id="MBA9072605.1"/>
    </source>
</evidence>
<gene>
    <name evidence="2" type="ORF">GGR22_000731</name>
</gene>
<keyword evidence="3" id="KW-1185">Reference proteome</keyword>
<dbReference type="Proteomes" id="UP000555003">
    <property type="component" value="Unassembled WGS sequence"/>
</dbReference>
<keyword evidence="1" id="KW-0175">Coiled coil</keyword>
<feature type="coiled-coil region" evidence="1">
    <location>
        <begin position="556"/>
        <end position="635"/>
    </location>
</feature>
<evidence type="ECO:0000313" key="3">
    <source>
        <dbReference type="Proteomes" id="UP000555003"/>
    </source>
</evidence>
<dbReference type="SUPFAM" id="SSF89550">
    <property type="entry name" value="PHP domain-like"/>
    <property type="match status" value="1"/>
</dbReference>
<comment type="caution">
    <text evidence="2">The sequence shown here is derived from an EMBL/GenBank/DDBJ whole genome shotgun (WGS) entry which is preliminary data.</text>
</comment>
<dbReference type="RefSeq" id="WP_182492609.1">
    <property type="nucleotide sequence ID" value="NZ_JACJIS010000001.1"/>
</dbReference>
<dbReference type="SUPFAM" id="SSF52540">
    <property type="entry name" value="P-loop containing nucleoside triphosphate hydrolases"/>
    <property type="match status" value="1"/>
</dbReference>
<evidence type="ECO:0008006" key="4">
    <source>
        <dbReference type="Google" id="ProtNLM"/>
    </source>
</evidence>
<proteinExistence type="predicted"/>
<feature type="coiled-coil region" evidence="1">
    <location>
        <begin position="456"/>
        <end position="483"/>
    </location>
</feature>
<dbReference type="EMBL" id="JACJIS010000001">
    <property type="protein sequence ID" value="MBA9072605.1"/>
    <property type="molecule type" value="Genomic_DNA"/>
</dbReference>
<name>A0ABR6DP01_9FLAO</name>
<dbReference type="InterPro" id="IPR027417">
    <property type="entry name" value="P-loop_NTPase"/>
</dbReference>
<reference evidence="2 3" key="1">
    <citation type="submission" date="2020-08" db="EMBL/GenBank/DDBJ databases">
        <title>Genomic Encyclopedia of Type Strains, Phase IV (KMG-IV): sequencing the most valuable type-strain genomes for metagenomic binning, comparative biology and taxonomic classification.</title>
        <authorList>
            <person name="Goeker M."/>
        </authorList>
    </citation>
    <scope>NUCLEOTIDE SEQUENCE [LARGE SCALE GENOMIC DNA]</scope>
    <source>
        <strain evidence="2 3">DSM 100397</strain>
    </source>
</reference>
<dbReference type="Gene3D" id="3.40.50.300">
    <property type="entry name" value="P-loop containing nucleotide triphosphate hydrolases"/>
    <property type="match status" value="1"/>
</dbReference>
<dbReference type="InterPro" id="IPR016195">
    <property type="entry name" value="Pol/histidinol_Pase-like"/>
</dbReference>
<evidence type="ECO:0000256" key="1">
    <source>
        <dbReference type="SAM" id="Coils"/>
    </source>
</evidence>